<dbReference type="PANTHER" id="PTHR13285:SF18">
    <property type="entry name" value="PROTEIN-CYSTEINE N-PALMITOYLTRANSFERASE RASP"/>
    <property type="match status" value="1"/>
</dbReference>
<comment type="similarity">
    <text evidence="2 7">Belongs to the membrane-bound acyltransferase family.</text>
</comment>
<keyword evidence="3 7" id="KW-1003">Cell membrane</keyword>
<organism evidence="9 10">
    <name type="scientific">Roseburia hominis</name>
    <dbReference type="NCBI Taxonomy" id="301301"/>
    <lineage>
        <taxon>Bacteria</taxon>
        <taxon>Bacillati</taxon>
        <taxon>Bacillota</taxon>
        <taxon>Clostridia</taxon>
        <taxon>Lachnospirales</taxon>
        <taxon>Lachnospiraceae</taxon>
        <taxon>Roseburia</taxon>
    </lineage>
</organism>
<evidence type="ECO:0000256" key="7">
    <source>
        <dbReference type="PIRNR" id="PIRNR016636"/>
    </source>
</evidence>
<evidence type="ECO:0000256" key="5">
    <source>
        <dbReference type="ARBA" id="ARBA00022989"/>
    </source>
</evidence>
<evidence type="ECO:0000256" key="8">
    <source>
        <dbReference type="SAM" id="Phobius"/>
    </source>
</evidence>
<proteinExistence type="inferred from homology"/>
<evidence type="ECO:0000256" key="4">
    <source>
        <dbReference type="ARBA" id="ARBA00022692"/>
    </source>
</evidence>
<feature type="transmembrane region" description="Helical" evidence="8">
    <location>
        <begin position="77"/>
        <end position="97"/>
    </location>
</feature>
<dbReference type="InterPro" id="IPR024194">
    <property type="entry name" value="Ac/AlaTfrase_AlgI/DltB"/>
</dbReference>
<evidence type="ECO:0000256" key="6">
    <source>
        <dbReference type="ARBA" id="ARBA00023136"/>
    </source>
</evidence>
<feature type="transmembrane region" description="Helical" evidence="8">
    <location>
        <begin position="466"/>
        <end position="484"/>
    </location>
</feature>
<dbReference type="PANTHER" id="PTHR13285">
    <property type="entry name" value="ACYLTRANSFERASE"/>
    <property type="match status" value="1"/>
</dbReference>
<evidence type="ECO:0000256" key="3">
    <source>
        <dbReference type="ARBA" id="ARBA00022475"/>
    </source>
</evidence>
<evidence type="ECO:0000313" key="10">
    <source>
        <dbReference type="Proteomes" id="UP000266172"/>
    </source>
</evidence>
<dbReference type="GO" id="GO:0016746">
    <property type="term" value="F:acyltransferase activity"/>
    <property type="evidence" value="ECO:0007669"/>
    <property type="project" value="UniProtKB-KW"/>
</dbReference>
<feature type="transmembrane region" description="Helical" evidence="8">
    <location>
        <begin position="5"/>
        <end position="22"/>
    </location>
</feature>
<dbReference type="Proteomes" id="UP000266172">
    <property type="component" value="Unassembled WGS sequence"/>
</dbReference>
<feature type="transmembrane region" description="Helical" evidence="8">
    <location>
        <begin position="195"/>
        <end position="215"/>
    </location>
</feature>
<dbReference type="AlphaFoldDB" id="A0A395V9S9"/>
<dbReference type="PIRSF" id="PIRSF016636">
    <property type="entry name" value="AlgI_DltB"/>
    <property type="match status" value="1"/>
</dbReference>
<evidence type="ECO:0000313" key="9">
    <source>
        <dbReference type="EMBL" id="RGS39660.1"/>
    </source>
</evidence>
<feature type="transmembrane region" description="Helical" evidence="8">
    <location>
        <begin position="321"/>
        <end position="341"/>
    </location>
</feature>
<sequence length="500" mass="58103">MQFNSIDFLVFFPAVVLIYWIIPKKVRYLWLLVASYYFYMSWNASYAMLIGASTLITYVCGLLVEWTGTHEEKRWSVAGKLVVAVGFLSNLGILFFYKYFDFFLTNLNVVLEHFQKKPLTSSLEVLLPVGISFYTFQALGYLVDVYRKEIAAEKNPLRYALFVSFFPQLVAGPIERSGNLLKQIREVPYKKTFEYHRIVNGLILMLYGFFLKMVLTDRIAIVADYAFDHYYSLGSAELVTGAVAFAIQIYCDFGSYSLIAIGAAQVMGFTLMENFNTPYFATSIKDFWRRWHISLSTWFRDYLYIPLGGNRKGKVRKYCNLMLTFLASGLWHGAAWTYVIWGGLHGLYQIIGDLLHPVRKKIVEIFDVRTDCISFKLTQIAFTFVLTTFAWIFFRADNLGQACVYISRIATRTNPWALFNGTLYTMGLEQFEANVLFFALFILLLVDLVRYRLGRRVDVFLQEQNIWFRWLVCLLLILLVVVYGKYGPDYDAAQFIYFQF</sequence>
<evidence type="ECO:0000256" key="2">
    <source>
        <dbReference type="ARBA" id="ARBA00010323"/>
    </source>
</evidence>
<keyword evidence="5 8" id="KW-1133">Transmembrane helix</keyword>
<dbReference type="Pfam" id="PF03062">
    <property type="entry name" value="MBOAT"/>
    <property type="match status" value="1"/>
</dbReference>
<protein>
    <submittedName>
        <fullName evidence="9">MBOAT family protein</fullName>
    </submittedName>
</protein>
<dbReference type="InterPro" id="IPR004299">
    <property type="entry name" value="MBOAT_fam"/>
</dbReference>
<evidence type="ECO:0000256" key="1">
    <source>
        <dbReference type="ARBA" id="ARBA00004651"/>
    </source>
</evidence>
<name>A0A395V9S9_9FIRM</name>
<gene>
    <name evidence="9" type="ORF">DWX93_10565</name>
</gene>
<reference evidence="9 10" key="1">
    <citation type="submission" date="2018-08" db="EMBL/GenBank/DDBJ databases">
        <title>A genome reference for cultivated species of the human gut microbiota.</title>
        <authorList>
            <person name="Zou Y."/>
            <person name="Xue W."/>
            <person name="Luo G."/>
        </authorList>
    </citation>
    <scope>NUCLEOTIDE SEQUENCE [LARGE SCALE GENOMIC DNA]</scope>
    <source>
        <strain evidence="9 10">AF22-12AC</strain>
    </source>
</reference>
<feature type="transmembrane region" description="Helical" evidence="8">
    <location>
        <begin position="125"/>
        <end position="145"/>
    </location>
</feature>
<dbReference type="EMBL" id="QRVL01000008">
    <property type="protein sequence ID" value="RGS39660.1"/>
    <property type="molecule type" value="Genomic_DNA"/>
</dbReference>
<dbReference type="InterPro" id="IPR051085">
    <property type="entry name" value="MB_O-acyltransferase"/>
</dbReference>
<dbReference type="InterPro" id="IPR028362">
    <property type="entry name" value="AlgI"/>
</dbReference>
<dbReference type="GO" id="GO:0042121">
    <property type="term" value="P:alginic acid biosynthetic process"/>
    <property type="evidence" value="ECO:0007669"/>
    <property type="project" value="InterPro"/>
</dbReference>
<keyword evidence="7" id="KW-0012">Acyltransferase</keyword>
<comment type="caution">
    <text evidence="9">The sequence shown here is derived from an EMBL/GenBank/DDBJ whole genome shotgun (WGS) entry which is preliminary data.</text>
</comment>
<accession>A0A395V9S9</accession>
<dbReference type="GO" id="GO:0005886">
    <property type="term" value="C:plasma membrane"/>
    <property type="evidence" value="ECO:0007669"/>
    <property type="project" value="UniProtKB-SubCell"/>
</dbReference>
<keyword evidence="6 7" id="KW-0472">Membrane</keyword>
<comment type="subcellular location">
    <subcellularLocation>
        <location evidence="1">Cell membrane</location>
        <topology evidence="1">Multi-pass membrane protein</topology>
    </subcellularLocation>
</comment>
<dbReference type="RefSeq" id="WP_118097614.1">
    <property type="nucleotide sequence ID" value="NZ_CAUGCI010000007.1"/>
</dbReference>
<keyword evidence="7" id="KW-0808">Transferase</keyword>
<feature type="transmembrane region" description="Helical" evidence="8">
    <location>
        <begin position="42"/>
        <end position="65"/>
    </location>
</feature>
<keyword evidence="4 8" id="KW-0812">Transmembrane</keyword>
<dbReference type="PIRSF" id="PIRSF500217">
    <property type="entry name" value="AlgI"/>
    <property type="match status" value="1"/>
</dbReference>
<feature type="transmembrane region" description="Helical" evidence="8">
    <location>
        <begin position="435"/>
        <end position="454"/>
    </location>
</feature>